<organism evidence="1 2">
    <name type="scientific">Rhodobacter aestuarii</name>
    <dbReference type="NCBI Taxonomy" id="453582"/>
    <lineage>
        <taxon>Bacteria</taxon>
        <taxon>Pseudomonadati</taxon>
        <taxon>Pseudomonadota</taxon>
        <taxon>Alphaproteobacteria</taxon>
        <taxon>Rhodobacterales</taxon>
        <taxon>Rhodobacter group</taxon>
        <taxon>Rhodobacter</taxon>
    </lineage>
</organism>
<gene>
    <name evidence="1" type="ORF">SAMN05421580_1151</name>
</gene>
<name>A0A1N7QBI0_9RHOB</name>
<dbReference type="AlphaFoldDB" id="A0A1N7QBI0"/>
<dbReference type="EMBL" id="FTOG01000015">
    <property type="protein sequence ID" value="SIT19907.1"/>
    <property type="molecule type" value="Genomic_DNA"/>
</dbReference>
<dbReference type="Proteomes" id="UP000186221">
    <property type="component" value="Unassembled WGS sequence"/>
</dbReference>
<sequence length="86" mass="9099">MGKDRCRRRPDAFETSDRGLGLFAEQDFSDEKAVYATPCAGVLTGLVADLGARHNWFEFGAQASTGGGSGKGMGVSSCGLLPRWCP</sequence>
<evidence type="ECO:0000313" key="2">
    <source>
        <dbReference type="Proteomes" id="UP000186221"/>
    </source>
</evidence>
<proteinExistence type="predicted"/>
<protein>
    <submittedName>
        <fullName evidence="1">Uncharacterized protein</fullName>
    </submittedName>
</protein>
<keyword evidence="2" id="KW-1185">Reference proteome</keyword>
<evidence type="ECO:0000313" key="1">
    <source>
        <dbReference type="EMBL" id="SIT19907.1"/>
    </source>
</evidence>
<reference evidence="2" key="1">
    <citation type="submission" date="2017-01" db="EMBL/GenBank/DDBJ databases">
        <authorList>
            <person name="Varghese N."/>
            <person name="Submissions S."/>
        </authorList>
    </citation>
    <scope>NUCLEOTIDE SEQUENCE [LARGE SCALE GENOMIC DNA]</scope>
    <source>
        <strain evidence="2">DSM 19945</strain>
    </source>
</reference>
<accession>A0A1N7QBI0</accession>